<feature type="domain" description="Carbohydrate kinase PfkB" evidence="3">
    <location>
        <begin position="2"/>
        <end position="277"/>
    </location>
</feature>
<dbReference type="PROSITE" id="PS00584">
    <property type="entry name" value="PFKB_KINASES_2"/>
    <property type="match status" value="1"/>
</dbReference>
<keyword evidence="2 4" id="KW-0418">Kinase</keyword>
<evidence type="ECO:0000256" key="2">
    <source>
        <dbReference type="ARBA" id="ARBA00022777"/>
    </source>
</evidence>
<dbReference type="Pfam" id="PF00294">
    <property type="entry name" value="PfkB"/>
    <property type="match status" value="1"/>
</dbReference>
<dbReference type="InterPro" id="IPR029056">
    <property type="entry name" value="Ribokinase-like"/>
</dbReference>
<sequence>MSRVLLAGLCTLDVLQLVERYPADNEKVTALAQTVAAGGPATNAAATVAHLGGSAVLLTAVGRHPLAAGIHADLAQLGVHLSDLSADDPGAPPVSSIVVSAGTGNRAVVSTNGAARTLTVPDLAPLLAGAAAVQVDGHYPELATAVLTEARRRGIPTVLDAGSWKPVIPQLLPLLDVVVCSADFRPPGVAGGPPVAAYLSAHGVGWIAVSRGAEPLLRWTPGGFVAQPVPRPAVLDTLGAGDILHGALTLAVARRWPLTDAAFAEALDEAAAVASRSCAFFGTRAWMSASPAANPAADPAADPAAGA</sequence>
<dbReference type="InterPro" id="IPR052562">
    <property type="entry name" value="Ketohexokinase-related"/>
</dbReference>
<dbReference type="GO" id="GO:0016301">
    <property type="term" value="F:kinase activity"/>
    <property type="evidence" value="ECO:0007669"/>
    <property type="project" value="UniProtKB-KW"/>
</dbReference>
<name>A0A561WKZ3_ACTTI</name>
<gene>
    <name evidence="4" type="ORF">FHX34_1021097</name>
</gene>
<keyword evidence="1" id="KW-0808">Transferase</keyword>
<dbReference type="OrthoDB" id="9795789at2"/>
<protein>
    <submittedName>
        <fullName evidence="4">Sugar/nucleoside kinase (Ribokinase family)</fullName>
    </submittedName>
</protein>
<dbReference type="EMBL" id="VIWY01000002">
    <property type="protein sequence ID" value="TWG24537.1"/>
    <property type="molecule type" value="Genomic_DNA"/>
</dbReference>
<organism evidence="4 5">
    <name type="scientific">Actinoplanes teichomyceticus</name>
    <dbReference type="NCBI Taxonomy" id="1867"/>
    <lineage>
        <taxon>Bacteria</taxon>
        <taxon>Bacillati</taxon>
        <taxon>Actinomycetota</taxon>
        <taxon>Actinomycetes</taxon>
        <taxon>Micromonosporales</taxon>
        <taxon>Micromonosporaceae</taxon>
        <taxon>Actinoplanes</taxon>
    </lineage>
</organism>
<dbReference type="AlphaFoldDB" id="A0A561WKZ3"/>
<dbReference type="PANTHER" id="PTHR42774:SF3">
    <property type="entry name" value="KETOHEXOKINASE"/>
    <property type="match status" value="1"/>
</dbReference>
<dbReference type="RefSeq" id="WP_122977631.1">
    <property type="nucleotide sequence ID" value="NZ_BOMX01000162.1"/>
</dbReference>
<keyword evidence="5" id="KW-1185">Reference proteome</keyword>
<evidence type="ECO:0000313" key="4">
    <source>
        <dbReference type="EMBL" id="TWG24537.1"/>
    </source>
</evidence>
<comment type="caution">
    <text evidence="4">The sequence shown here is derived from an EMBL/GenBank/DDBJ whole genome shotgun (WGS) entry which is preliminary data.</text>
</comment>
<dbReference type="Gene3D" id="3.40.1190.20">
    <property type="match status" value="1"/>
</dbReference>
<evidence type="ECO:0000313" key="5">
    <source>
        <dbReference type="Proteomes" id="UP000320239"/>
    </source>
</evidence>
<proteinExistence type="predicted"/>
<dbReference type="InterPro" id="IPR011611">
    <property type="entry name" value="PfkB_dom"/>
</dbReference>
<dbReference type="PANTHER" id="PTHR42774">
    <property type="entry name" value="PHOSPHOTRANSFERASE SYSTEM TRANSPORT PROTEIN"/>
    <property type="match status" value="1"/>
</dbReference>
<reference evidence="4 5" key="1">
    <citation type="submission" date="2019-06" db="EMBL/GenBank/DDBJ databases">
        <title>Sequencing the genomes of 1000 actinobacteria strains.</title>
        <authorList>
            <person name="Klenk H.-P."/>
        </authorList>
    </citation>
    <scope>NUCLEOTIDE SEQUENCE [LARGE SCALE GENOMIC DNA]</scope>
    <source>
        <strain evidence="4 5">DSM 43866</strain>
    </source>
</reference>
<evidence type="ECO:0000256" key="1">
    <source>
        <dbReference type="ARBA" id="ARBA00022679"/>
    </source>
</evidence>
<dbReference type="SUPFAM" id="SSF53613">
    <property type="entry name" value="Ribokinase-like"/>
    <property type="match status" value="1"/>
</dbReference>
<evidence type="ECO:0000259" key="3">
    <source>
        <dbReference type="Pfam" id="PF00294"/>
    </source>
</evidence>
<dbReference type="InterPro" id="IPR002173">
    <property type="entry name" value="Carboh/pur_kinase_PfkB_CS"/>
</dbReference>
<dbReference type="Proteomes" id="UP000320239">
    <property type="component" value="Unassembled WGS sequence"/>
</dbReference>
<accession>A0A561WKZ3</accession>